<comment type="caution">
    <text evidence="2">The sequence shown here is derived from an EMBL/GenBank/DDBJ whole genome shotgun (WGS) entry which is preliminary data.</text>
</comment>
<dbReference type="EMBL" id="JAKUCV010007346">
    <property type="protein sequence ID" value="KAJ4823842.1"/>
    <property type="molecule type" value="Genomic_DNA"/>
</dbReference>
<dbReference type="Proteomes" id="UP001141552">
    <property type="component" value="Unassembled WGS sequence"/>
</dbReference>
<accession>A0A9Q0FDF1</accession>
<dbReference type="EMBL" id="JAKUCV010005898">
    <property type="protein sequence ID" value="KAJ4829450.1"/>
    <property type="molecule type" value="Genomic_DNA"/>
</dbReference>
<evidence type="ECO:0000313" key="3">
    <source>
        <dbReference type="Proteomes" id="UP001141552"/>
    </source>
</evidence>
<dbReference type="AlphaFoldDB" id="A0A9Q0FDF1"/>
<proteinExistence type="predicted"/>
<reference evidence="2" key="1">
    <citation type="submission" date="2022-02" db="EMBL/GenBank/DDBJ databases">
        <authorList>
            <person name="Henning P.M."/>
            <person name="McCubbin A.G."/>
            <person name="Shore J.S."/>
        </authorList>
    </citation>
    <scope>NUCLEOTIDE SEQUENCE</scope>
    <source>
        <strain evidence="2">F60SS</strain>
        <tissue evidence="2">Leaves</tissue>
    </source>
</reference>
<gene>
    <name evidence="2" type="ORF">Tsubulata_045317</name>
    <name evidence="1" type="ORF">Tsubulata_047404</name>
</gene>
<protein>
    <submittedName>
        <fullName evidence="2">Uncharacterized protein</fullName>
    </submittedName>
</protein>
<sequence length="170" mass="18230">MKSSSSLSPLPPPPKKSPTLKSIDFPSLVLLLASSATVSLPQLTVAAIAQEHKAEEPRRTRRTGAGTRAAVACFYNYLARVHVFETEEMVGSTKTLKTEKKQPACEVDIARKNDMPDAGRFVLGCYTLAVSKVLPKDLQTGDVVDSPTRSPVKGASITSCLDVDSQSVVE</sequence>
<reference evidence="2" key="2">
    <citation type="journal article" date="2023" name="Plants (Basel)">
        <title>Annotation of the Turnera subulata (Passifloraceae) Draft Genome Reveals the S-Locus Evolved after the Divergence of Turneroideae from Passifloroideae in a Stepwise Manner.</title>
        <authorList>
            <person name="Henning P.M."/>
            <person name="Roalson E.H."/>
            <person name="Mir W."/>
            <person name="McCubbin A.G."/>
            <person name="Shore J.S."/>
        </authorList>
    </citation>
    <scope>NUCLEOTIDE SEQUENCE</scope>
    <source>
        <strain evidence="2">F60SS</strain>
    </source>
</reference>
<keyword evidence="3" id="KW-1185">Reference proteome</keyword>
<evidence type="ECO:0000313" key="2">
    <source>
        <dbReference type="EMBL" id="KAJ4829450.1"/>
    </source>
</evidence>
<evidence type="ECO:0000313" key="1">
    <source>
        <dbReference type="EMBL" id="KAJ4823842.1"/>
    </source>
</evidence>
<organism evidence="2 3">
    <name type="scientific">Turnera subulata</name>
    <dbReference type="NCBI Taxonomy" id="218843"/>
    <lineage>
        <taxon>Eukaryota</taxon>
        <taxon>Viridiplantae</taxon>
        <taxon>Streptophyta</taxon>
        <taxon>Embryophyta</taxon>
        <taxon>Tracheophyta</taxon>
        <taxon>Spermatophyta</taxon>
        <taxon>Magnoliopsida</taxon>
        <taxon>eudicotyledons</taxon>
        <taxon>Gunneridae</taxon>
        <taxon>Pentapetalae</taxon>
        <taxon>rosids</taxon>
        <taxon>fabids</taxon>
        <taxon>Malpighiales</taxon>
        <taxon>Passifloraceae</taxon>
        <taxon>Turnera</taxon>
    </lineage>
</organism>
<name>A0A9Q0FDF1_9ROSI</name>